<dbReference type="InterPro" id="IPR011432">
    <property type="entry name" value="Shr-like_HID"/>
</dbReference>
<dbReference type="PANTHER" id="PTHR43308">
    <property type="entry name" value="OUTER MEMBRANE PROTEIN ALPHA-RELATED"/>
    <property type="match status" value="1"/>
</dbReference>
<dbReference type="Proteomes" id="UP000076967">
    <property type="component" value="Unassembled WGS sequence"/>
</dbReference>
<dbReference type="Pfam" id="PF12733">
    <property type="entry name" value="Cadherin-like"/>
    <property type="match status" value="3"/>
</dbReference>
<comment type="caution">
    <text evidence="4">The sequence shown here is derived from an EMBL/GenBank/DDBJ whole genome shotgun (WGS) entry which is preliminary data.</text>
</comment>
<evidence type="ECO:0000256" key="2">
    <source>
        <dbReference type="SAM" id="MobiDB-lite"/>
    </source>
</evidence>
<gene>
    <name evidence="4" type="ORF">PGLA_24265</name>
</gene>
<accession>A0A168DA66</accession>
<feature type="domain" description="SLH" evidence="3">
    <location>
        <begin position="1051"/>
        <end position="1114"/>
    </location>
</feature>
<dbReference type="InterPro" id="IPR001119">
    <property type="entry name" value="SLH_dom"/>
</dbReference>
<organism evidence="4 5">
    <name type="scientific">Paenibacillus glacialis</name>
    <dbReference type="NCBI Taxonomy" id="494026"/>
    <lineage>
        <taxon>Bacteria</taxon>
        <taxon>Bacillati</taxon>
        <taxon>Bacillota</taxon>
        <taxon>Bacilli</taxon>
        <taxon>Bacillales</taxon>
        <taxon>Paenibacillaceae</taxon>
        <taxon>Paenibacillus</taxon>
    </lineage>
</organism>
<dbReference type="RefSeq" id="WP_068537762.1">
    <property type="nucleotide sequence ID" value="NZ_LVJH01000070.1"/>
</dbReference>
<dbReference type="Gene3D" id="2.160.20.110">
    <property type="match status" value="1"/>
</dbReference>
<dbReference type="EMBL" id="LVJH01000070">
    <property type="protein sequence ID" value="OAB34019.1"/>
    <property type="molecule type" value="Genomic_DNA"/>
</dbReference>
<dbReference type="Gene3D" id="2.60.220.30">
    <property type="match status" value="1"/>
</dbReference>
<dbReference type="InterPro" id="IPR025883">
    <property type="entry name" value="Cadherin-like_domain"/>
</dbReference>
<reference evidence="4 5" key="1">
    <citation type="submission" date="2016-03" db="EMBL/GenBank/DDBJ databases">
        <title>Draft genome sequence of Paenibacillus glacialis DSM 22343.</title>
        <authorList>
            <person name="Shin S.-K."/>
            <person name="Yi H."/>
        </authorList>
    </citation>
    <scope>NUCLEOTIDE SEQUENCE [LARGE SCALE GENOMIC DNA]</scope>
    <source>
        <strain evidence="4 5">DSM 22343</strain>
    </source>
</reference>
<proteinExistence type="predicted"/>
<dbReference type="GO" id="GO:0030313">
    <property type="term" value="C:cell envelope"/>
    <property type="evidence" value="ECO:0007669"/>
    <property type="project" value="UniProtKB-SubCell"/>
</dbReference>
<feature type="domain" description="SLH" evidence="3">
    <location>
        <begin position="1174"/>
        <end position="1232"/>
    </location>
</feature>
<evidence type="ECO:0000313" key="5">
    <source>
        <dbReference type="Proteomes" id="UP000076967"/>
    </source>
</evidence>
<evidence type="ECO:0000256" key="1">
    <source>
        <dbReference type="ARBA" id="ARBA00004196"/>
    </source>
</evidence>
<dbReference type="Pfam" id="PF09479">
    <property type="entry name" value="Flg_new"/>
    <property type="match status" value="1"/>
</dbReference>
<feature type="region of interest" description="Disordered" evidence="2">
    <location>
        <begin position="882"/>
        <end position="918"/>
    </location>
</feature>
<sequence>MAKMNKKVTTILLVMLVVLSGLPGLFATDEGKAYAAVSFAGGTGLEGDPFRIATAGQLNEVRNDMASGTYYILTNDIDLSSYRSNDEGKGWTPIGVVNNSFKGTFNGNGKTISNLYINRPTADYQALFGFIERTASISDVNLINVNVTGGSYTASLVGQNLGGTVNEVSASGEVYGISYIGGLVGVNDSGKIENSNTNVIVTGTGNTIGGLIGHAYQKGTVNNNYAVGIVTGKLQVGGLIGAGYNNVSINKNYAVGDVSGDRYIGGLIGQSGSNTSLARNYATGNVTGKNQVGGLIGNSTDGTPTDNSDDEVVTNSFALGNVTGDSFVGGLIGFNDKTVSNMNYATGKVTGNMFIGGLIGYISGGLTTSNGFYNKETTGQSDTGKGDSKTTIEMQRVGTYTNWTFTEPSVWTIDSAHNNGYPYLSGLPIPENMVYSGNGSTGGTPPIGKLYTQNQVIIVDDKPGDLVKTGYTFTGWNTKADGSGNPYLPGQSYTISADTTFYAQWLGNPPALTADTTNNDNRSPIEIMFTDDGTWGAAITEVKNAGISVSGATYTVSNGKITINAGFLAVGTHTITVMAQGYETASVQQTIVPSSSLSGLSVSSGALNQVFAETTTSYTQSVANNVTSLTVTPTVADPMATVEVSANGVTGTDIQLNVGANTITVTVTASNGSTKVYTIIVTRISNNALLASLTVDQGTLSPTFTSENPTYTVDLPNIASSLNLNVTIMDTNQTISVVGADQISVTNSVYVFSATNLIVGPNPIELVVIAEDGTRNPYHITVNRAANSNADLGSLTVSSGTLSPAFESGIVSYTSSVDNSVSSLIVTASTHDSNATMTVNGKSVVSGQASGAISLNVGNNPITIVVTAQNGTSKTYTVTVTRAANSSTPSTGGGGTGGGSGSSTPTDSKLKLPAGKSGKVSLGDEVTVSIPEGATDKELILTISKWLDTQNLVTNKQVLATSIYEILKNFPENFKKPVTLTFKFDQANVKKDQRPAVFYYDEVKKVWVEVTGGRINGNRISVEVDHFKKYAVFVVDSTDVVLVPEKPTEPDTEVKFSDIAGHWAQASIKQAVNSGIVKGYANGTFKPNNTVTRAEFAVMLMNALKPQGNGAELTFTDKAEIGTWAQKAVAQGVQVGIINGYSNGTFGPNAEVTRAEMAVMIAIALGQSVGTNASTGFADDKDIPAWAKGSIAYVKQAGIVNGKGDNRFVPQDSATRAEAVTVLLNMLAQKNK</sequence>
<comment type="subcellular location">
    <subcellularLocation>
        <location evidence="1">Cell envelope</location>
    </subcellularLocation>
</comment>
<feature type="domain" description="SLH" evidence="3">
    <location>
        <begin position="1115"/>
        <end position="1172"/>
    </location>
</feature>
<dbReference type="AlphaFoldDB" id="A0A168DA66"/>
<dbReference type="PANTHER" id="PTHR43308:SF5">
    <property type="entry name" value="S-LAYER PROTEIN _ PEPTIDOGLYCAN ENDO-BETA-N-ACETYLGLUCOSAMINIDASE"/>
    <property type="match status" value="1"/>
</dbReference>
<dbReference type="Gene3D" id="2.60.40.4270">
    <property type="entry name" value="Listeria-Bacteroides repeat domain"/>
    <property type="match status" value="1"/>
</dbReference>
<dbReference type="STRING" id="494026.PGLA_24265"/>
<protein>
    <recommendedName>
        <fullName evidence="3">SLH domain-containing protein</fullName>
    </recommendedName>
</protein>
<feature type="compositionally biased region" description="Gly residues" evidence="2">
    <location>
        <begin position="891"/>
        <end position="901"/>
    </location>
</feature>
<dbReference type="InterPro" id="IPR042229">
    <property type="entry name" value="Listeria/Bacterioides_rpt_sf"/>
</dbReference>
<keyword evidence="5" id="KW-1185">Reference proteome</keyword>
<dbReference type="PROSITE" id="PS51272">
    <property type="entry name" value="SLH"/>
    <property type="match status" value="3"/>
</dbReference>
<dbReference type="Pfam" id="PF00395">
    <property type="entry name" value="SLH"/>
    <property type="match status" value="3"/>
</dbReference>
<dbReference type="OrthoDB" id="9802993at2"/>
<evidence type="ECO:0000313" key="4">
    <source>
        <dbReference type="EMBL" id="OAB34019.1"/>
    </source>
</evidence>
<dbReference type="Pfam" id="PF07550">
    <property type="entry name" value="Shr-like_HID"/>
    <property type="match status" value="1"/>
</dbReference>
<name>A0A168DA66_9BACL</name>
<evidence type="ECO:0000259" key="3">
    <source>
        <dbReference type="PROSITE" id="PS51272"/>
    </source>
</evidence>
<dbReference type="InterPro" id="IPR013378">
    <property type="entry name" value="InlB-like_B-rpt"/>
</dbReference>
<dbReference type="InterPro" id="IPR051465">
    <property type="entry name" value="Cell_Envelope_Struct_Comp"/>
</dbReference>